<dbReference type="Proteomes" id="UP000002051">
    <property type="component" value="Chromosome 5"/>
</dbReference>
<evidence type="ECO:0000313" key="2">
    <source>
        <dbReference type="EnsemblPlants" id="AES95427"/>
    </source>
</evidence>
<dbReference type="PaxDb" id="3880-AES95427"/>
<protein>
    <submittedName>
        <fullName evidence="1 2">Uncharacterized protein</fullName>
    </submittedName>
</protein>
<gene>
    <name evidence="1" type="ordered locus">MTR_5g025360</name>
</gene>
<organism evidence="1 3">
    <name type="scientific">Medicago truncatula</name>
    <name type="common">Barrel medic</name>
    <name type="synonym">Medicago tribuloides</name>
    <dbReference type="NCBI Taxonomy" id="3880"/>
    <lineage>
        <taxon>Eukaryota</taxon>
        <taxon>Viridiplantae</taxon>
        <taxon>Streptophyta</taxon>
        <taxon>Embryophyta</taxon>
        <taxon>Tracheophyta</taxon>
        <taxon>Spermatophyta</taxon>
        <taxon>Magnoliopsida</taxon>
        <taxon>eudicotyledons</taxon>
        <taxon>Gunneridae</taxon>
        <taxon>Pentapetalae</taxon>
        <taxon>rosids</taxon>
        <taxon>fabids</taxon>
        <taxon>Fabales</taxon>
        <taxon>Fabaceae</taxon>
        <taxon>Papilionoideae</taxon>
        <taxon>50 kb inversion clade</taxon>
        <taxon>NPAAA clade</taxon>
        <taxon>Hologalegina</taxon>
        <taxon>IRL clade</taxon>
        <taxon>Trifolieae</taxon>
        <taxon>Medicago</taxon>
    </lineage>
</organism>
<evidence type="ECO:0000313" key="3">
    <source>
        <dbReference type="Proteomes" id="UP000002051"/>
    </source>
</evidence>
<sequence length="88" mass="10089">MLKPPAASPRPQAFIANTDPSATNLLVSRWWCFPSHHFSLFLLASITDRQYPSYSQVPSLHLQAMPRKCLSQQQTFVKVDFETNHQCK</sequence>
<reference evidence="1 3" key="2">
    <citation type="journal article" date="2014" name="BMC Genomics">
        <title>An improved genome release (version Mt4.0) for the model legume Medicago truncatula.</title>
        <authorList>
            <person name="Tang H."/>
            <person name="Krishnakumar V."/>
            <person name="Bidwell S."/>
            <person name="Rosen B."/>
            <person name="Chan A."/>
            <person name="Zhou S."/>
            <person name="Gentzbittel L."/>
            <person name="Childs K.L."/>
            <person name="Yandell M."/>
            <person name="Gundlach H."/>
            <person name="Mayer K.F."/>
            <person name="Schwartz D.C."/>
            <person name="Town C.D."/>
        </authorList>
    </citation>
    <scope>GENOME REANNOTATION</scope>
    <source>
        <strain evidence="2 3">cv. Jemalong A17</strain>
    </source>
</reference>
<reference evidence="1 3" key="1">
    <citation type="journal article" date="2011" name="Nature">
        <title>The Medicago genome provides insight into the evolution of rhizobial symbioses.</title>
        <authorList>
            <person name="Young N.D."/>
            <person name="Debelle F."/>
            <person name="Oldroyd G.E."/>
            <person name="Geurts R."/>
            <person name="Cannon S.B."/>
            <person name="Udvardi M.K."/>
            <person name="Benedito V.A."/>
            <person name="Mayer K.F."/>
            <person name="Gouzy J."/>
            <person name="Schoof H."/>
            <person name="Van de Peer Y."/>
            <person name="Proost S."/>
            <person name="Cook D.R."/>
            <person name="Meyers B.C."/>
            <person name="Spannagl M."/>
            <person name="Cheung F."/>
            <person name="De Mita S."/>
            <person name="Krishnakumar V."/>
            <person name="Gundlach H."/>
            <person name="Zhou S."/>
            <person name="Mudge J."/>
            <person name="Bharti A.K."/>
            <person name="Murray J.D."/>
            <person name="Naoumkina M.A."/>
            <person name="Rosen B."/>
            <person name="Silverstein K.A."/>
            <person name="Tang H."/>
            <person name="Rombauts S."/>
            <person name="Zhao P.X."/>
            <person name="Zhou P."/>
            <person name="Barbe V."/>
            <person name="Bardou P."/>
            <person name="Bechner M."/>
            <person name="Bellec A."/>
            <person name="Berger A."/>
            <person name="Berges H."/>
            <person name="Bidwell S."/>
            <person name="Bisseling T."/>
            <person name="Choisne N."/>
            <person name="Couloux A."/>
            <person name="Denny R."/>
            <person name="Deshpande S."/>
            <person name="Dai X."/>
            <person name="Doyle J.J."/>
            <person name="Dudez A.M."/>
            <person name="Farmer A.D."/>
            <person name="Fouteau S."/>
            <person name="Franken C."/>
            <person name="Gibelin C."/>
            <person name="Gish J."/>
            <person name="Goldstein S."/>
            <person name="Gonzalez A.J."/>
            <person name="Green P.J."/>
            <person name="Hallab A."/>
            <person name="Hartog M."/>
            <person name="Hua A."/>
            <person name="Humphray S.J."/>
            <person name="Jeong D.H."/>
            <person name="Jing Y."/>
            <person name="Jocker A."/>
            <person name="Kenton S.M."/>
            <person name="Kim D.J."/>
            <person name="Klee K."/>
            <person name="Lai H."/>
            <person name="Lang C."/>
            <person name="Lin S."/>
            <person name="Macmil S.L."/>
            <person name="Magdelenat G."/>
            <person name="Matthews L."/>
            <person name="McCorrison J."/>
            <person name="Monaghan E.L."/>
            <person name="Mun J.H."/>
            <person name="Najar F.Z."/>
            <person name="Nicholson C."/>
            <person name="Noirot C."/>
            <person name="O'Bleness M."/>
            <person name="Paule C.R."/>
            <person name="Poulain J."/>
            <person name="Prion F."/>
            <person name="Qin B."/>
            <person name="Qu C."/>
            <person name="Retzel E.F."/>
            <person name="Riddle C."/>
            <person name="Sallet E."/>
            <person name="Samain S."/>
            <person name="Samson N."/>
            <person name="Sanders I."/>
            <person name="Saurat O."/>
            <person name="Scarpelli C."/>
            <person name="Schiex T."/>
            <person name="Segurens B."/>
            <person name="Severin A.J."/>
            <person name="Sherrier D.J."/>
            <person name="Shi R."/>
            <person name="Sims S."/>
            <person name="Singer S.R."/>
            <person name="Sinharoy S."/>
            <person name="Sterck L."/>
            <person name="Viollet A."/>
            <person name="Wang B.B."/>
            <person name="Wang K."/>
            <person name="Wang M."/>
            <person name="Wang X."/>
            <person name="Warfsmann J."/>
            <person name="Weissenbach J."/>
            <person name="White D.D."/>
            <person name="White J.D."/>
            <person name="Wiley G.B."/>
            <person name="Wincker P."/>
            <person name="Xing Y."/>
            <person name="Yang L."/>
            <person name="Yao Z."/>
            <person name="Ying F."/>
            <person name="Zhai J."/>
            <person name="Zhou L."/>
            <person name="Zuber A."/>
            <person name="Denarie J."/>
            <person name="Dixon R.A."/>
            <person name="May G.D."/>
            <person name="Schwartz D.C."/>
            <person name="Rogers J."/>
            <person name="Quetier F."/>
            <person name="Town C.D."/>
            <person name="Roe B.A."/>
        </authorList>
    </citation>
    <scope>NUCLEOTIDE SEQUENCE [LARGE SCALE GENOMIC DNA]</scope>
    <source>
        <strain evidence="1">A17</strain>
        <strain evidence="2 3">cv. Jemalong A17</strain>
    </source>
</reference>
<evidence type="ECO:0000313" key="1">
    <source>
        <dbReference type="EMBL" id="AES95427.1"/>
    </source>
</evidence>
<reference evidence="2" key="3">
    <citation type="submission" date="2015-04" db="UniProtKB">
        <authorList>
            <consortium name="EnsemblPlants"/>
        </authorList>
    </citation>
    <scope>IDENTIFICATION</scope>
    <source>
        <strain evidence="2">cv. Jemalong A17</strain>
    </source>
</reference>
<dbReference type="EnsemblPlants" id="AES95427">
    <property type="protein sequence ID" value="AES95427"/>
    <property type="gene ID" value="MTR_5g025360"/>
</dbReference>
<dbReference type="EMBL" id="CM001221">
    <property type="protein sequence ID" value="AES95427.1"/>
    <property type="molecule type" value="Genomic_DNA"/>
</dbReference>
<proteinExistence type="predicted"/>
<dbReference type="AlphaFoldDB" id="G7K3Z5"/>
<accession>G7K3Z5</accession>
<keyword evidence="3" id="KW-1185">Reference proteome</keyword>
<name>G7K3Z5_MEDTR</name>
<dbReference type="HOGENOM" id="CLU_2472475_0_0_1"/>